<dbReference type="EMBL" id="RBIZ01000004">
    <property type="protein sequence ID" value="RKR54390.1"/>
    <property type="molecule type" value="Genomic_DNA"/>
</dbReference>
<dbReference type="GeneID" id="66904552"/>
<dbReference type="SUPFAM" id="SSF141452">
    <property type="entry name" value="Hcp1-like"/>
    <property type="match status" value="1"/>
</dbReference>
<proteinExistence type="predicted"/>
<dbReference type="Pfam" id="PF05638">
    <property type="entry name" value="T6SS_HCP"/>
    <property type="match status" value="1"/>
</dbReference>
<dbReference type="InterPro" id="IPR008514">
    <property type="entry name" value="T6SS_Hcp"/>
</dbReference>
<name>A0ABX9RWH3_9ENTR</name>
<reference evidence="1 2" key="1">
    <citation type="submission" date="2018-10" db="EMBL/GenBank/DDBJ databases">
        <title>Genomic Encyclopedia of Type Strains, Phase IV (KMG-IV): sequencing the most valuable type-strain genomes for metagenomic binning, comparative biology and taxonomic classification.</title>
        <authorList>
            <person name="Goeker M."/>
        </authorList>
    </citation>
    <scope>NUCLEOTIDE SEQUENCE [LARGE SCALE GENOMIC DNA]</scope>
    <source>
        <strain evidence="1 2">DSM 5079</strain>
    </source>
</reference>
<organism evidence="1 2">
    <name type="scientific">Yokenella regensburgei</name>
    <dbReference type="NCBI Taxonomy" id="158877"/>
    <lineage>
        <taxon>Bacteria</taxon>
        <taxon>Pseudomonadati</taxon>
        <taxon>Pseudomonadota</taxon>
        <taxon>Gammaproteobacteria</taxon>
        <taxon>Enterobacterales</taxon>
        <taxon>Enterobacteriaceae</taxon>
        <taxon>Yokenella</taxon>
    </lineage>
</organism>
<dbReference type="Proteomes" id="UP000267341">
    <property type="component" value="Unassembled WGS sequence"/>
</dbReference>
<dbReference type="InterPro" id="IPR052947">
    <property type="entry name" value="T6SS_Hcp1_domain"/>
</dbReference>
<dbReference type="Gene3D" id="2.30.110.20">
    <property type="entry name" value="Hcp1-like"/>
    <property type="match status" value="1"/>
</dbReference>
<dbReference type="InterPro" id="IPR036624">
    <property type="entry name" value="Hcp1-lik_sf"/>
</dbReference>
<keyword evidence="2" id="KW-1185">Reference proteome</keyword>
<evidence type="ECO:0000313" key="1">
    <source>
        <dbReference type="EMBL" id="RKR54390.1"/>
    </source>
</evidence>
<accession>A0ABX9RWH3</accession>
<sequence>MSNLSWLTLKGSQQGLISENCGSRNSIGNKSQVNHIDQIMVYGLQHETSRESNVCHHALQMIKPVDRASPLLNKAINDNEELECEFFLYRTNPVGLQEIYYKIKLFKAHLSNIMAIIPHNIIENNNEAQERISIIYESISWEHVMANTSAFSLWEDRVL</sequence>
<dbReference type="PANTHER" id="PTHR34319">
    <property type="entry name" value="MAJOR EXPORTED PROTEIN"/>
    <property type="match status" value="1"/>
</dbReference>
<dbReference type="NCBIfam" id="TIGR03344">
    <property type="entry name" value="VI_effect_Hcp1"/>
    <property type="match status" value="1"/>
</dbReference>
<gene>
    <name evidence="1" type="ORF">C7387_2546</name>
</gene>
<evidence type="ECO:0000313" key="2">
    <source>
        <dbReference type="Proteomes" id="UP000267341"/>
    </source>
</evidence>
<evidence type="ECO:0008006" key="3">
    <source>
        <dbReference type="Google" id="ProtNLM"/>
    </source>
</evidence>
<dbReference type="PANTHER" id="PTHR34319:SF7">
    <property type="entry name" value="HNH ENDONUCLEASE DOMAIN-CONTAINING PROTEIN"/>
    <property type="match status" value="1"/>
</dbReference>
<protein>
    <recommendedName>
        <fullName evidence="3">Hcp family type VI secretion system effector</fullName>
    </recommendedName>
</protein>
<comment type="caution">
    <text evidence="1">The sequence shown here is derived from an EMBL/GenBank/DDBJ whole genome shotgun (WGS) entry which is preliminary data.</text>
</comment>
<dbReference type="RefSeq" id="WP_040903246.1">
    <property type="nucleotide sequence ID" value="NZ_CABKQJ010000015.1"/>
</dbReference>